<evidence type="ECO:0000256" key="6">
    <source>
        <dbReference type="RuleBase" id="RU000382"/>
    </source>
</evidence>
<keyword evidence="8" id="KW-1185">Reference proteome</keyword>
<dbReference type="PANTHER" id="PTHR11999:SF70">
    <property type="entry name" value="MIP05841P"/>
    <property type="match status" value="1"/>
</dbReference>
<comment type="caution">
    <text evidence="7">The sequence shown here is derived from an EMBL/GenBank/DDBJ whole genome shotgun (WGS) entry which is preliminary data.</text>
</comment>
<comment type="cofactor">
    <cofactor evidence="1 6">
        <name>pyridoxal 5'-phosphate</name>
        <dbReference type="ChEBI" id="CHEBI:597326"/>
    </cofactor>
</comment>
<name>A0ABU3NXL3_9FIRM</name>
<dbReference type="Pfam" id="PF00282">
    <property type="entry name" value="Pyridoxal_deC"/>
    <property type="match status" value="1"/>
</dbReference>
<dbReference type="Gene3D" id="3.40.640.10">
    <property type="entry name" value="Type I PLP-dependent aspartate aminotransferase-like (Major domain)"/>
    <property type="match status" value="1"/>
</dbReference>
<dbReference type="InterPro" id="IPR002129">
    <property type="entry name" value="PyrdxlP-dep_de-COase"/>
</dbReference>
<evidence type="ECO:0000313" key="7">
    <source>
        <dbReference type="EMBL" id="MDT8901560.1"/>
    </source>
</evidence>
<dbReference type="RefSeq" id="WP_413780068.1">
    <property type="nucleotide sequence ID" value="NZ_JAUOZS010000001.1"/>
</dbReference>
<keyword evidence="7" id="KW-0032">Aminotransferase</keyword>
<protein>
    <submittedName>
        <fullName evidence="7">Aminotransferase class V-fold PLP-dependent enzyme</fullName>
    </submittedName>
</protein>
<keyword evidence="5 6" id="KW-0456">Lyase</keyword>
<dbReference type="Proteomes" id="UP001254848">
    <property type="component" value="Unassembled WGS sequence"/>
</dbReference>
<sequence>MPTETISDRFRRHAEDWALFEQAKEYALDYMRTVADRPVYPGREAVAGLDAFREPLPDAPADPRDLLARLHRCGSPATVAQTGGRYFGFVNGGVIPVALAARWLGDTWDQNAALYVISPVTAVLEEVCEGWLVDLLGLPAGTAAGFVSGTSTASLCGLAAGRDFLLRRKGWDVGANGLFGAPELRVVLGAGAHSTVYKALSILGLGKDRLIKVPVDDQGRMLADKLPPLDDNTLLILQAGNVSTGAFDPFAAICPRARDAGAWVHVDGAFGLWAAASPELRPLTAGVDLADSWSADAHKTLNAPYDNGIVFCRHRDALAQAMSMTGSYIVYSDQRDGMIYTADMSRRARAVELWASLLALGRTGAAQLVGDLCRKARRFAAGLEKQGFRILNDVCFNQVLVACCDEAATKITLEKLQQSGECWCGPAQWQNETVIRISVCSYRTTDEDIDRSIQAFVKARGRAET</sequence>
<dbReference type="EMBL" id="JAUOZS010000001">
    <property type="protein sequence ID" value="MDT8901560.1"/>
    <property type="molecule type" value="Genomic_DNA"/>
</dbReference>
<evidence type="ECO:0000256" key="1">
    <source>
        <dbReference type="ARBA" id="ARBA00001933"/>
    </source>
</evidence>
<evidence type="ECO:0000256" key="4">
    <source>
        <dbReference type="ARBA" id="ARBA00022898"/>
    </source>
</evidence>
<evidence type="ECO:0000313" key="8">
    <source>
        <dbReference type="Proteomes" id="UP001254848"/>
    </source>
</evidence>
<dbReference type="SUPFAM" id="SSF53383">
    <property type="entry name" value="PLP-dependent transferases"/>
    <property type="match status" value="1"/>
</dbReference>
<dbReference type="InterPro" id="IPR015421">
    <property type="entry name" value="PyrdxlP-dep_Trfase_major"/>
</dbReference>
<keyword evidence="7" id="KW-0808">Transferase</keyword>
<dbReference type="InterPro" id="IPR010977">
    <property type="entry name" value="Aromatic_deC"/>
</dbReference>
<evidence type="ECO:0000256" key="3">
    <source>
        <dbReference type="ARBA" id="ARBA00022793"/>
    </source>
</evidence>
<dbReference type="Gene3D" id="3.90.1150.10">
    <property type="entry name" value="Aspartate Aminotransferase, domain 1"/>
    <property type="match status" value="1"/>
</dbReference>
<organism evidence="7 8">
    <name type="scientific">Anaeroselena agilis</name>
    <dbReference type="NCBI Taxonomy" id="3063788"/>
    <lineage>
        <taxon>Bacteria</taxon>
        <taxon>Bacillati</taxon>
        <taxon>Bacillota</taxon>
        <taxon>Negativicutes</taxon>
        <taxon>Acetonemataceae</taxon>
        <taxon>Anaeroselena</taxon>
    </lineage>
</organism>
<reference evidence="7 8" key="1">
    <citation type="submission" date="2023-07" db="EMBL/GenBank/DDBJ databases">
        <title>The novel representative of Negativicutes class, Anaeroselena agilis gen. nov. sp. nov.</title>
        <authorList>
            <person name="Prokofeva M.I."/>
            <person name="Elcheninov A.G."/>
            <person name="Klyukina A."/>
            <person name="Kublanov I.V."/>
            <person name="Frolov E.N."/>
            <person name="Podosokorskaya O.A."/>
        </authorList>
    </citation>
    <scope>NUCLEOTIDE SEQUENCE [LARGE SCALE GENOMIC DNA]</scope>
    <source>
        <strain evidence="7 8">4137-cl</strain>
    </source>
</reference>
<dbReference type="GO" id="GO:0008483">
    <property type="term" value="F:transaminase activity"/>
    <property type="evidence" value="ECO:0007669"/>
    <property type="project" value="UniProtKB-KW"/>
</dbReference>
<dbReference type="InterPro" id="IPR015424">
    <property type="entry name" value="PyrdxlP-dep_Trfase"/>
</dbReference>
<accession>A0ABU3NXL3</accession>
<dbReference type="PANTHER" id="PTHR11999">
    <property type="entry name" value="GROUP II PYRIDOXAL-5-PHOSPHATE DECARBOXYLASE"/>
    <property type="match status" value="1"/>
</dbReference>
<keyword evidence="3" id="KW-0210">Decarboxylase</keyword>
<proteinExistence type="inferred from homology"/>
<dbReference type="InterPro" id="IPR015422">
    <property type="entry name" value="PyrdxlP-dep_Trfase_small"/>
</dbReference>
<gene>
    <name evidence="7" type="ORF">Q4T40_09930</name>
</gene>
<evidence type="ECO:0000256" key="2">
    <source>
        <dbReference type="ARBA" id="ARBA00009533"/>
    </source>
</evidence>
<keyword evidence="4 6" id="KW-0663">Pyridoxal phosphate</keyword>
<evidence type="ECO:0000256" key="5">
    <source>
        <dbReference type="ARBA" id="ARBA00023239"/>
    </source>
</evidence>
<comment type="similarity">
    <text evidence="2 6">Belongs to the group II decarboxylase family.</text>
</comment>